<gene>
    <name evidence="1" type="ORF">BI380_10220</name>
    <name evidence="2" type="ORF">BI380_14210</name>
</gene>
<evidence type="ECO:0000313" key="1">
    <source>
        <dbReference type="EMBL" id="AOV01703.1"/>
    </source>
</evidence>
<dbReference type="EMBL" id="CP017420">
    <property type="protein sequence ID" value="AOV01703.1"/>
    <property type="molecule type" value="Genomic_DNA"/>
</dbReference>
<dbReference type="Proteomes" id="UP000095607">
    <property type="component" value="Chromosome"/>
</dbReference>
<dbReference type="RefSeq" id="WP_070080519.1">
    <property type="nucleotide sequence ID" value="NZ_CBCSDN010000074.1"/>
</dbReference>
<evidence type="ECO:0000313" key="2">
    <source>
        <dbReference type="EMBL" id="AOV02409.1"/>
    </source>
</evidence>
<protein>
    <submittedName>
        <fullName evidence="1">Uncharacterized protein</fullName>
    </submittedName>
</protein>
<organism evidence="1 3">
    <name type="scientific">Delftia tsuruhatensis</name>
    <dbReference type="NCBI Taxonomy" id="180282"/>
    <lineage>
        <taxon>Bacteria</taxon>
        <taxon>Pseudomonadati</taxon>
        <taxon>Pseudomonadota</taxon>
        <taxon>Betaproteobacteria</taxon>
        <taxon>Burkholderiales</taxon>
        <taxon>Comamonadaceae</taxon>
        <taxon>Delftia</taxon>
    </lineage>
</organism>
<accession>A0ABN4SE90</accession>
<keyword evidence="3" id="KW-1185">Reference proteome</keyword>
<sequence length="112" mass="12883">MTDRTPIDPQVAVDYMLQTAPRYAAAKAKRVQLEEFRKSKKAILMQQSEGKTVADREASAYAHPEYIELLNGLEAAVEAEELFRWKMKAAELQVEIWRSEQANNRSIDRSVR</sequence>
<reference evidence="1 3" key="1">
    <citation type="submission" date="2016-09" db="EMBL/GenBank/DDBJ databases">
        <title>Complete genome sequence of Deltia acidovorans CM13 isolated from murine proximal colonic tissue.</title>
        <authorList>
            <person name="Saffarian A."/>
        </authorList>
    </citation>
    <scope>NUCLEOTIDE SEQUENCE [LARGE SCALE GENOMIC DNA]</scope>
    <source>
        <strain evidence="1 3">CM13</strain>
    </source>
</reference>
<evidence type="ECO:0000313" key="3">
    <source>
        <dbReference type="Proteomes" id="UP000095607"/>
    </source>
</evidence>
<dbReference type="EMBL" id="CP017420">
    <property type="protein sequence ID" value="AOV02409.1"/>
    <property type="molecule type" value="Genomic_DNA"/>
</dbReference>
<name>A0ABN4SE90_9BURK</name>
<proteinExistence type="predicted"/>